<name>A0A9P0B9E9_BRAAE</name>
<feature type="chain" id="PRO_5040484834" evidence="2">
    <location>
        <begin position="18"/>
        <end position="215"/>
    </location>
</feature>
<evidence type="ECO:0000256" key="2">
    <source>
        <dbReference type="SAM" id="SignalP"/>
    </source>
</evidence>
<protein>
    <submittedName>
        <fullName evidence="3">Uncharacterized protein</fullName>
    </submittedName>
</protein>
<evidence type="ECO:0000256" key="1">
    <source>
        <dbReference type="SAM" id="Coils"/>
    </source>
</evidence>
<keyword evidence="1" id="KW-0175">Coiled coil</keyword>
<dbReference type="InterPro" id="IPR010562">
    <property type="entry name" value="Haemolymph_juvenile_hormone-bd"/>
</dbReference>
<accession>A0A9P0B9E9</accession>
<sequence length="215" mass="25212">MYKIVFILAVFLQFCNSAKIEGNAVENEVLDKLENLRRKLQDHYIIKNERFDFPENDYINGFLNINLVNISGLKSFEISTLNFDSKTYKLHLDITFQNLDFAFDYTTNITFGIDTEVHNDDVSIRNHFSGLAFQTKSRFHEIFKHPKVFFLQFQLSLEDIVFQLEGLLNDDELSKGITDSVNKYFVKFIRDQKTFIKVLGSPFAEHVLNKILMEQ</sequence>
<dbReference type="OrthoDB" id="6747947at2759"/>
<evidence type="ECO:0000313" key="4">
    <source>
        <dbReference type="Proteomes" id="UP001154078"/>
    </source>
</evidence>
<dbReference type="InterPro" id="IPR038606">
    <property type="entry name" value="To_sf"/>
</dbReference>
<dbReference type="Pfam" id="PF06585">
    <property type="entry name" value="JHBP"/>
    <property type="match status" value="1"/>
</dbReference>
<gene>
    <name evidence="3" type="ORF">MELIAE_LOCUS7885</name>
</gene>
<dbReference type="EMBL" id="OV121136">
    <property type="protein sequence ID" value="CAH0557091.1"/>
    <property type="molecule type" value="Genomic_DNA"/>
</dbReference>
<keyword evidence="4" id="KW-1185">Reference proteome</keyword>
<feature type="coiled-coil region" evidence="1">
    <location>
        <begin position="23"/>
        <end position="50"/>
    </location>
</feature>
<proteinExistence type="predicted"/>
<reference evidence="3" key="1">
    <citation type="submission" date="2021-12" db="EMBL/GenBank/DDBJ databases">
        <authorList>
            <person name="King R."/>
        </authorList>
    </citation>
    <scope>NUCLEOTIDE SEQUENCE</scope>
</reference>
<evidence type="ECO:0000313" key="3">
    <source>
        <dbReference type="EMBL" id="CAH0557091.1"/>
    </source>
</evidence>
<dbReference type="AlphaFoldDB" id="A0A9P0B9E9"/>
<dbReference type="Proteomes" id="UP001154078">
    <property type="component" value="Chromosome 5"/>
</dbReference>
<organism evidence="3 4">
    <name type="scientific">Brassicogethes aeneus</name>
    <name type="common">Rape pollen beetle</name>
    <name type="synonym">Meligethes aeneus</name>
    <dbReference type="NCBI Taxonomy" id="1431903"/>
    <lineage>
        <taxon>Eukaryota</taxon>
        <taxon>Metazoa</taxon>
        <taxon>Ecdysozoa</taxon>
        <taxon>Arthropoda</taxon>
        <taxon>Hexapoda</taxon>
        <taxon>Insecta</taxon>
        <taxon>Pterygota</taxon>
        <taxon>Neoptera</taxon>
        <taxon>Endopterygota</taxon>
        <taxon>Coleoptera</taxon>
        <taxon>Polyphaga</taxon>
        <taxon>Cucujiformia</taxon>
        <taxon>Nitidulidae</taxon>
        <taxon>Meligethinae</taxon>
        <taxon>Brassicogethes</taxon>
    </lineage>
</organism>
<dbReference type="Gene3D" id="3.15.10.30">
    <property type="entry name" value="Haemolymph juvenile hormone binding protein"/>
    <property type="match status" value="1"/>
</dbReference>
<keyword evidence="2" id="KW-0732">Signal</keyword>
<feature type="signal peptide" evidence="2">
    <location>
        <begin position="1"/>
        <end position="17"/>
    </location>
</feature>